<feature type="binding site" evidence="6">
    <location>
        <position position="171"/>
    </location>
    <ligand>
        <name>Fe cation</name>
        <dbReference type="ChEBI" id="CHEBI:24875"/>
    </ligand>
</feature>
<protein>
    <recommendedName>
        <fullName evidence="6">Peptide deformylase</fullName>
        <shortName evidence="6">PDF</shortName>
        <ecNumber evidence="6">3.5.1.88</ecNumber>
    </recommendedName>
    <alternativeName>
        <fullName evidence="6">Polypeptide deformylase</fullName>
    </alternativeName>
</protein>
<dbReference type="Pfam" id="PF01327">
    <property type="entry name" value="Pep_deformylase"/>
    <property type="match status" value="1"/>
</dbReference>
<evidence type="ECO:0000313" key="7">
    <source>
        <dbReference type="EMBL" id="SDR13243.1"/>
    </source>
</evidence>
<dbReference type="NCBIfam" id="NF001159">
    <property type="entry name" value="PRK00150.1-3"/>
    <property type="match status" value="1"/>
</dbReference>
<evidence type="ECO:0000256" key="2">
    <source>
        <dbReference type="ARBA" id="ARBA00022723"/>
    </source>
</evidence>
<dbReference type="GO" id="GO:0046872">
    <property type="term" value="F:metal ion binding"/>
    <property type="evidence" value="ECO:0007669"/>
    <property type="project" value="UniProtKB-KW"/>
</dbReference>
<feature type="binding site" evidence="6">
    <location>
        <position position="125"/>
    </location>
    <ligand>
        <name>Fe cation</name>
        <dbReference type="ChEBI" id="CHEBI:24875"/>
    </ligand>
</feature>
<keyword evidence="2 6" id="KW-0479">Metal-binding</keyword>
<dbReference type="Gene3D" id="3.90.45.10">
    <property type="entry name" value="Peptide deformylase"/>
    <property type="match status" value="1"/>
</dbReference>
<organism evidence="7 8">
    <name type="scientific">Crystallibacter crystallopoietes</name>
    <dbReference type="NCBI Taxonomy" id="37928"/>
    <lineage>
        <taxon>Bacteria</taxon>
        <taxon>Bacillati</taxon>
        <taxon>Actinomycetota</taxon>
        <taxon>Actinomycetes</taxon>
        <taxon>Micrococcales</taxon>
        <taxon>Micrococcaceae</taxon>
        <taxon>Crystallibacter</taxon>
    </lineage>
</organism>
<dbReference type="EMBL" id="FNKH01000002">
    <property type="protein sequence ID" value="SDR13243.1"/>
    <property type="molecule type" value="Genomic_DNA"/>
</dbReference>
<dbReference type="CDD" id="cd00487">
    <property type="entry name" value="Pep_deformylase"/>
    <property type="match status" value="1"/>
</dbReference>
<dbReference type="Proteomes" id="UP000181917">
    <property type="component" value="Unassembled WGS sequence"/>
</dbReference>
<sequence length="210" mass="23205">MSRLRAADIRAAVAAVLEREQLPQIVQLGHPVLRQAAVPYDGQIEDAELHALLELMRRTMHAAPGVGLAAPQIGIPLRLAVLEDPATVGPEIAGARERQPLPFFAAINPHVRTIGDHTASFFEGCLSFAGYQAVVERHRIVELDYLRADGTVRTEEFTGWPARIVQHETDHLDGVVYIDKAATRSLCTSAEYSSRWAQPTIERARGELRF</sequence>
<evidence type="ECO:0000256" key="5">
    <source>
        <dbReference type="ARBA" id="ARBA00023004"/>
    </source>
</evidence>
<dbReference type="InterPro" id="IPR036821">
    <property type="entry name" value="Peptide_deformylase_sf"/>
</dbReference>
<evidence type="ECO:0000256" key="6">
    <source>
        <dbReference type="HAMAP-Rule" id="MF_00163"/>
    </source>
</evidence>
<dbReference type="EC" id="3.5.1.88" evidence="6"/>
<comment type="similarity">
    <text evidence="1 6">Belongs to the polypeptide deformylase family.</text>
</comment>
<dbReference type="PIRSF" id="PIRSF004749">
    <property type="entry name" value="Pep_def"/>
    <property type="match status" value="1"/>
</dbReference>
<reference evidence="7 8" key="1">
    <citation type="submission" date="2016-10" db="EMBL/GenBank/DDBJ databases">
        <authorList>
            <person name="de Groot N.N."/>
        </authorList>
    </citation>
    <scope>NUCLEOTIDE SEQUENCE [LARGE SCALE GENOMIC DNA]</scope>
    <source>
        <strain evidence="7 8">DSM 20117</strain>
    </source>
</reference>
<dbReference type="GO" id="GO:0006412">
    <property type="term" value="P:translation"/>
    <property type="evidence" value="ECO:0007669"/>
    <property type="project" value="UniProtKB-UniRule"/>
</dbReference>
<feature type="active site" evidence="6">
    <location>
        <position position="168"/>
    </location>
</feature>
<dbReference type="AlphaFoldDB" id="A0A1H1GJI7"/>
<dbReference type="PRINTS" id="PR01576">
    <property type="entry name" value="PDEFORMYLASE"/>
</dbReference>
<dbReference type="GO" id="GO:0042586">
    <property type="term" value="F:peptide deformylase activity"/>
    <property type="evidence" value="ECO:0007669"/>
    <property type="project" value="UniProtKB-UniRule"/>
</dbReference>
<comment type="cofactor">
    <cofactor evidence="6">
        <name>Fe(2+)</name>
        <dbReference type="ChEBI" id="CHEBI:29033"/>
    </cofactor>
    <text evidence="6">Binds 1 Fe(2+) ion.</text>
</comment>
<dbReference type="InterPro" id="IPR023635">
    <property type="entry name" value="Peptide_deformylase"/>
</dbReference>
<keyword evidence="5 6" id="KW-0408">Iron</keyword>
<feature type="binding site" evidence="6">
    <location>
        <position position="167"/>
    </location>
    <ligand>
        <name>Fe cation</name>
        <dbReference type="ChEBI" id="CHEBI:24875"/>
    </ligand>
</feature>
<name>A0A1H1GJI7_9MICC</name>
<comment type="function">
    <text evidence="6">Removes the formyl group from the N-terminal Met of newly synthesized proteins. Requires at least a dipeptide for an efficient rate of reaction. N-terminal L-methionine is a prerequisite for activity but the enzyme has broad specificity at other positions.</text>
</comment>
<dbReference type="PANTHER" id="PTHR10458">
    <property type="entry name" value="PEPTIDE DEFORMYLASE"/>
    <property type="match status" value="1"/>
</dbReference>
<dbReference type="RefSeq" id="WP_335644344.1">
    <property type="nucleotide sequence ID" value="NZ_CP018863.1"/>
</dbReference>
<dbReference type="STRING" id="37928.SAMN04489742_4120"/>
<accession>A0A1H1GJI7</accession>
<keyword evidence="8" id="KW-1185">Reference proteome</keyword>
<evidence type="ECO:0000313" key="8">
    <source>
        <dbReference type="Proteomes" id="UP000181917"/>
    </source>
</evidence>
<dbReference type="SUPFAM" id="SSF56420">
    <property type="entry name" value="Peptide deformylase"/>
    <property type="match status" value="1"/>
</dbReference>
<proteinExistence type="inferred from homology"/>
<comment type="catalytic activity">
    <reaction evidence="6">
        <text>N-terminal N-formyl-L-methionyl-[peptide] + H2O = N-terminal L-methionyl-[peptide] + formate</text>
        <dbReference type="Rhea" id="RHEA:24420"/>
        <dbReference type="Rhea" id="RHEA-COMP:10639"/>
        <dbReference type="Rhea" id="RHEA-COMP:10640"/>
        <dbReference type="ChEBI" id="CHEBI:15377"/>
        <dbReference type="ChEBI" id="CHEBI:15740"/>
        <dbReference type="ChEBI" id="CHEBI:49298"/>
        <dbReference type="ChEBI" id="CHEBI:64731"/>
        <dbReference type="EC" id="3.5.1.88"/>
    </reaction>
</comment>
<evidence type="ECO:0000256" key="3">
    <source>
        <dbReference type="ARBA" id="ARBA00022801"/>
    </source>
</evidence>
<dbReference type="PANTHER" id="PTHR10458:SF2">
    <property type="entry name" value="PEPTIDE DEFORMYLASE, MITOCHONDRIAL"/>
    <property type="match status" value="1"/>
</dbReference>
<gene>
    <name evidence="6" type="primary">def</name>
    <name evidence="7" type="ORF">SAMN04489742_4120</name>
</gene>
<evidence type="ECO:0000256" key="1">
    <source>
        <dbReference type="ARBA" id="ARBA00010759"/>
    </source>
</evidence>
<dbReference type="FunFam" id="3.90.45.10:FF:000003">
    <property type="entry name" value="Peptide deformylase"/>
    <property type="match status" value="1"/>
</dbReference>
<evidence type="ECO:0000256" key="4">
    <source>
        <dbReference type="ARBA" id="ARBA00022917"/>
    </source>
</evidence>
<keyword evidence="4 6" id="KW-0648">Protein biosynthesis</keyword>
<keyword evidence="3 6" id="KW-0378">Hydrolase</keyword>
<dbReference type="HAMAP" id="MF_00163">
    <property type="entry name" value="Pep_deformylase"/>
    <property type="match status" value="1"/>
</dbReference>